<dbReference type="InterPro" id="IPR029061">
    <property type="entry name" value="THDP-binding"/>
</dbReference>
<organism evidence="8">
    <name type="scientific">Thermosulfidibacter takaii</name>
    <dbReference type="NCBI Taxonomy" id="412593"/>
    <lineage>
        <taxon>Bacteria</taxon>
        <taxon>Pseudomonadati</taxon>
        <taxon>Thermosulfidibacterota</taxon>
        <taxon>Thermosulfidibacteria</taxon>
        <taxon>Thermosulfidibacterales</taxon>
        <taxon>Thermosulfidibacteraceae</taxon>
    </lineage>
</organism>
<dbReference type="InterPro" id="IPR002880">
    <property type="entry name" value="Pyrv_Fd/Flavodoxin_OxRdtase_N"/>
</dbReference>
<dbReference type="GO" id="GO:0051539">
    <property type="term" value="F:4 iron, 4 sulfur cluster binding"/>
    <property type="evidence" value="ECO:0007669"/>
    <property type="project" value="UniProtKB-UniRule"/>
</dbReference>
<dbReference type="CDD" id="cd07034">
    <property type="entry name" value="TPP_PYR_PFOR_IOR-alpha_like"/>
    <property type="match status" value="1"/>
</dbReference>
<feature type="domain" description="4Fe-4S ferredoxin-type" evidence="7">
    <location>
        <begin position="557"/>
        <end position="584"/>
    </location>
</feature>
<dbReference type="CDD" id="cd02008">
    <property type="entry name" value="TPP_IOR_alpha"/>
    <property type="match status" value="1"/>
</dbReference>
<feature type="binding site" evidence="6">
    <location>
        <position position="549"/>
    </location>
    <ligand>
        <name>[4Fe-4S] cluster</name>
        <dbReference type="ChEBI" id="CHEBI:49883"/>
        <label>2</label>
    </ligand>
</feature>
<dbReference type="GO" id="GO:0044281">
    <property type="term" value="P:small molecule metabolic process"/>
    <property type="evidence" value="ECO:0007669"/>
    <property type="project" value="UniProtKB-ARBA"/>
</dbReference>
<dbReference type="InterPro" id="IPR045025">
    <property type="entry name" value="HACL1-like"/>
</dbReference>
<dbReference type="PANTHER" id="PTHR43710:SF7">
    <property type="entry name" value="INDOLEPYRUVATE OXIDOREDUCTASE SUBUNIT IORA"/>
    <property type="match status" value="1"/>
</dbReference>
<evidence type="ECO:0000256" key="4">
    <source>
        <dbReference type="ARBA" id="ARBA00023014"/>
    </source>
</evidence>
<dbReference type="FunFam" id="3.40.50.970:FF:000039">
    <property type="entry name" value="Indolepyruvate oxidoreductase subunit IorA"/>
    <property type="match status" value="1"/>
</dbReference>
<reference evidence="8" key="1">
    <citation type="journal article" date="2020" name="mSystems">
        <title>Genome- and Community-Level Interaction Insights into Carbon Utilization and Element Cycling Functions of Hydrothermarchaeota in Hydrothermal Sediment.</title>
        <authorList>
            <person name="Zhou Z."/>
            <person name="Liu Y."/>
            <person name="Xu W."/>
            <person name="Pan J."/>
            <person name="Luo Z.H."/>
            <person name="Li M."/>
        </authorList>
    </citation>
    <scope>NUCLEOTIDE SEQUENCE [LARGE SCALE GENOMIC DNA]</scope>
    <source>
        <strain evidence="8">HyVt-115</strain>
    </source>
</reference>
<keyword evidence="4 5" id="KW-0411">Iron-sulfur</keyword>
<comment type="function">
    <text evidence="5">Catalyzes the ferredoxin-dependent oxidative decarboxylation of arylpyruvates.</text>
</comment>
<keyword evidence="3 5" id="KW-0408">Iron</keyword>
<dbReference type="InterPro" id="IPR011766">
    <property type="entry name" value="TPP_enzyme_TPP-bd"/>
</dbReference>
<keyword evidence="5" id="KW-0249">Electron transport</keyword>
<dbReference type="EMBL" id="DQWS01000193">
    <property type="protein sequence ID" value="HDD53456.1"/>
    <property type="molecule type" value="Genomic_DNA"/>
</dbReference>
<dbReference type="SUPFAM" id="SSF52518">
    <property type="entry name" value="Thiamin diphosphate-binding fold (THDP-binding)"/>
    <property type="match status" value="2"/>
</dbReference>
<feature type="domain" description="4Fe-4S ferredoxin-type" evidence="7">
    <location>
        <begin position="528"/>
        <end position="556"/>
    </location>
</feature>
<dbReference type="PROSITE" id="PS00198">
    <property type="entry name" value="4FE4S_FER_1"/>
    <property type="match status" value="1"/>
</dbReference>
<gene>
    <name evidence="8" type="ORF">ENF32_05250</name>
</gene>
<dbReference type="PIRSF" id="PIRSF006439">
    <property type="entry name" value="Indolepyruvate_ferr_oxidored"/>
    <property type="match status" value="1"/>
</dbReference>
<feature type="binding site" evidence="6">
    <location>
        <position position="569"/>
    </location>
    <ligand>
        <name>[4Fe-4S] cluster</name>
        <dbReference type="ChEBI" id="CHEBI:49883"/>
        <label>2</label>
    </ligand>
</feature>
<name>A0A7C0Y9N7_9BACT</name>
<keyword evidence="5" id="KW-0813">Transport</keyword>
<keyword evidence="1 5" id="KW-0479">Metal-binding</keyword>
<dbReference type="Pfam" id="PF01855">
    <property type="entry name" value="POR_N"/>
    <property type="match status" value="1"/>
</dbReference>
<evidence type="ECO:0000256" key="3">
    <source>
        <dbReference type="ARBA" id="ARBA00023004"/>
    </source>
</evidence>
<dbReference type="Gene3D" id="3.40.50.970">
    <property type="match status" value="2"/>
</dbReference>
<dbReference type="GO" id="GO:0030976">
    <property type="term" value="F:thiamine pyrophosphate binding"/>
    <property type="evidence" value="ECO:0007669"/>
    <property type="project" value="InterPro"/>
</dbReference>
<dbReference type="SUPFAM" id="SSF54862">
    <property type="entry name" value="4Fe-4S ferredoxins"/>
    <property type="match status" value="1"/>
</dbReference>
<feature type="binding site" evidence="6">
    <location>
        <position position="537"/>
    </location>
    <ligand>
        <name>[4Fe-4S] cluster</name>
        <dbReference type="ChEBI" id="CHEBI:49883"/>
        <label>1</label>
    </ligand>
</feature>
<proteinExistence type="predicted"/>
<evidence type="ECO:0000256" key="2">
    <source>
        <dbReference type="ARBA" id="ARBA00023002"/>
    </source>
</evidence>
<evidence type="ECO:0000313" key="8">
    <source>
        <dbReference type="EMBL" id="HDD53456.1"/>
    </source>
</evidence>
<feature type="binding site" evidence="6">
    <location>
        <position position="576"/>
    </location>
    <ligand>
        <name>[4Fe-4S] cluster</name>
        <dbReference type="ChEBI" id="CHEBI:49883"/>
        <label>1</label>
    </ligand>
</feature>
<comment type="cofactor">
    <cofactor evidence="5 6">
        <name>[4Fe-4S] cluster</name>
        <dbReference type="ChEBI" id="CHEBI:49883"/>
    </cofactor>
    <text evidence="5 6">Binds 2 [4Fe-4S] clusters. In this family the first cluster has a non-standard and varying [4Fe-4S] binding motif CX(2)CX(2)CX(4-5)CP.</text>
</comment>
<evidence type="ECO:0000256" key="1">
    <source>
        <dbReference type="ARBA" id="ARBA00022723"/>
    </source>
</evidence>
<feature type="binding site" evidence="6">
    <location>
        <position position="566"/>
    </location>
    <ligand>
        <name>[4Fe-4S] cluster</name>
        <dbReference type="ChEBI" id="CHEBI:49883"/>
        <label>2</label>
    </ligand>
</feature>
<dbReference type="Pfam" id="PF00037">
    <property type="entry name" value="Fer4"/>
    <property type="match status" value="1"/>
</dbReference>
<feature type="binding site" evidence="6">
    <location>
        <position position="540"/>
    </location>
    <ligand>
        <name>[4Fe-4S] cluster</name>
        <dbReference type="ChEBI" id="CHEBI:49883"/>
        <label>1</label>
    </ligand>
</feature>
<keyword evidence="2 5" id="KW-0560">Oxidoreductase</keyword>
<accession>A0A7C0Y9N7</accession>
<comment type="caution">
    <text evidence="8">The sequence shown here is derived from an EMBL/GenBank/DDBJ whole genome shotgun (WGS) entry which is preliminary data.</text>
</comment>
<dbReference type="InterPro" id="IPR017900">
    <property type="entry name" value="4Fe4S_Fe_S_CS"/>
</dbReference>
<dbReference type="GO" id="GO:0043805">
    <property type="term" value="F:indolepyruvate ferredoxin oxidoreductase activity"/>
    <property type="evidence" value="ECO:0007669"/>
    <property type="project" value="UniProtKB-UniRule"/>
</dbReference>
<dbReference type="GO" id="GO:0046872">
    <property type="term" value="F:metal ion binding"/>
    <property type="evidence" value="ECO:0007669"/>
    <property type="project" value="UniProtKB-UniRule"/>
</dbReference>
<dbReference type="PANTHER" id="PTHR43710">
    <property type="entry name" value="2-HYDROXYACYL-COA LYASE"/>
    <property type="match status" value="1"/>
</dbReference>
<evidence type="ECO:0000259" key="7">
    <source>
        <dbReference type="PROSITE" id="PS51379"/>
    </source>
</evidence>
<keyword evidence="5 6" id="KW-0004">4Fe-4S</keyword>
<dbReference type="EC" id="1.2.7.8" evidence="5"/>
<protein>
    <recommendedName>
        <fullName evidence="5">Indolepyruvate oxidoreductase subunit IorA</fullName>
        <shortName evidence="5">IOR</shortName>
        <ecNumber evidence="5">1.2.7.8</ecNumber>
    </recommendedName>
    <alternativeName>
        <fullName evidence="5">Indolepyruvate ferredoxin oxidoreductase subunit alpha</fullName>
    </alternativeName>
</protein>
<evidence type="ECO:0000256" key="5">
    <source>
        <dbReference type="PIRNR" id="PIRNR006439"/>
    </source>
</evidence>
<dbReference type="Proteomes" id="UP000885690">
    <property type="component" value="Unassembled WGS sequence"/>
</dbReference>
<dbReference type="InterPro" id="IPR017721">
    <property type="entry name" value="IorA"/>
</dbReference>
<dbReference type="InterPro" id="IPR017896">
    <property type="entry name" value="4Fe4S_Fe-S-bd"/>
</dbReference>
<evidence type="ECO:0000256" key="6">
    <source>
        <dbReference type="PIRSR" id="PIRSR006439-50"/>
    </source>
</evidence>
<dbReference type="PROSITE" id="PS51379">
    <property type="entry name" value="4FE4S_FER_2"/>
    <property type="match status" value="2"/>
</dbReference>
<comment type="catalytic activity">
    <reaction evidence="5">
        <text>indole-3-pyruvate + 2 oxidized [2Fe-2S]-[ferredoxin] + CoA = (indol-3-yl)acetyl-CoA + 2 reduced [2Fe-2S]-[ferredoxin] + CO2 + H(+)</text>
        <dbReference type="Rhea" id="RHEA:12645"/>
        <dbReference type="Rhea" id="RHEA-COMP:10000"/>
        <dbReference type="Rhea" id="RHEA-COMP:10001"/>
        <dbReference type="ChEBI" id="CHEBI:15378"/>
        <dbReference type="ChEBI" id="CHEBI:16526"/>
        <dbReference type="ChEBI" id="CHEBI:17640"/>
        <dbReference type="ChEBI" id="CHEBI:33737"/>
        <dbReference type="ChEBI" id="CHEBI:33738"/>
        <dbReference type="ChEBI" id="CHEBI:57271"/>
        <dbReference type="ChEBI" id="CHEBI:57287"/>
        <dbReference type="EC" id="1.2.7.8"/>
    </reaction>
</comment>
<feature type="binding site" evidence="6">
    <location>
        <position position="543"/>
    </location>
    <ligand>
        <name>[4Fe-4S] cluster</name>
        <dbReference type="ChEBI" id="CHEBI:49883"/>
        <label>1</label>
    </ligand>
</feature>
<dbReference type="Gene3D" id="3.30.70.20">
    <property type="match status" value="1"/>
</dbReference>
<dbReference type="Pfam" id="PF02775">
    <property type="entry name" value="TPP_enzyme_C"/>
    <property type="match status" value="1"/>
</dbReference>
<dbReference type="AlphaFoldDB" id="A0A7C0Y9N7"/>
<sequence>MRRFLLGNEAVARGALEAGCRLATSYPGTPASEILPAFAQWAEEEGIKVDARWAINEKVAFEIALAASYMGVRSMVSMKQVGLNVASDPLMSAAYTGVKGGFVVISVDDPGPYSSQTEQDSRYLATLAKVPVLDPSSPGAAREAVKRAFVLSEEYGIPVMVRPVLRVAHSRQDVELGDVSCHDLEVDFPRDPSRWAATPVFRYMLHRELNGRLAAIAREETKRLEAKLDGLKGPRLVLASGALASCVRDVGGDSLLELEMSYPLDKGFLALLLDRFEEVLVVEETYPVIEMQFPCRDKVKGRLSGHLPLEGETTPEMVRAFLAGEKVVAPAREGGGSKPRLCPGCGHRSVFYAMVKVFPQGIYPGDIGCYTLGVNLGAVDTCLCMGASVGQSIGFSRALALGGRERPVVATIGDSTFYHAGIPPLVEAVHSRSPFVLVILDNSTTAMTGGQPTPGFPQSNGREGVSVPLAQLVRGCGVRFLEEVDAYDYPRVEEVLRKAWDYARDHREVAVVLVNSPCVLYTPRERGVLCKVDDDSCVGCGICAEEFECPAITMEGDKARIDPRLCTGCGVCVHVCPVGAIVTD</sequence>
<feature type="binding site" evidence="6">
    <location>
        <position position="572"/>
    </location>
    <ligand>
        <name>[4Fe-4S] cluster</name>
        <dbReference type="ChEBI" id="CHEBI:49883"/>
        <label>2</label>
    </ligand>
</feature>